<name>A0A382CJY1_9ZZZZ</name>
<evidence type="ECO:0008006" key="2">
    <source>
        <dbReference type="Google" id="ProtNLM"/>
    </source>
</evidence>
<sequence length="34" mass="3960">MDFVYRRNYRGKLKAIILDWAGTTMDYGCYAPAV</sequence>
<evidence type="ECO:0000313" key="1">
    <source>
        <dbReference type="EMBL" id="SVB26144.1"/>
    </source>
</evidence>
<gene>
    <name evidence="1" type="ORF">METZ01_LOCUS178998</name>
</gene>
<accession>A0A382CJY1</accession>
<dbReference type="Gene3D" id="3.40.50.1000">
    <property type="entry name" value="HAD superfamily/HAD-like"/>
    <property type="match status" value="1"/>
</dbReference>
<protein>
    <recommendedName>
        <fullName evidence="2">Phosphonoacetaldehyde hydrolase</fullName>
    </recommendedName>
</protein>
<dbReference type="EMBL" id="UINC01034776">
    <property type="protein sequence ID" value="SVB26144.1"/>
    <property type="molecule type" value="Genomic_DNA"/>
</dbReference>
<proteinExistence type="predicted"/>
<dbReference type="AlphaFoldDB" id="A0A382CJY1"/>
<organism evidence="1">
    <name type="scientific">marine metagenome</name>
    <dbReference type="NCBI Taxonomy" id="408172"/>
    <lineage>
        <taxon>unclassified sequences</taxon>
        <taxon>metagenomes</taxon>
        <taxon>ecological metagenomes</taxon>
    </lineage>
</organism>
<feature type="non-terminal residue" evidence="1">
    <location>
        <position position="34"/>
    </location>
</feature>
<reference evidence="1" key="1">
    <citation type="submission" date="2018-05" db="EMBL/GenBank/DDBJ databases">
        <authorList>
            <person name="Lanie J.A."/>
            <person name="Ng W.-L."/>
            <person name="Kazmierczak K.M."/>
            <person name="Andrzejewski T.M."/>
            <person name="Davidsen T.M."/>
            <person name="Wayne K.J."/>
            <person name="Tettelin H."/>
            <person name="Glass J.I."/>
            <person name="Rusch D."/>
            <person name="Podicherti R."/>
            <person name="Tsui H.-C.T."/>
            <person name="Winkler M.E."/>
        </authorList>
    </citation>
    <scope>NUCLEOTIDE SEQUENCE</scope>
</reference>
<dbReference type="InterPro" id="IPR023214">
    <property type="entry name" value="HAD_sf"/>
</dbReference>